<dbReference type="Gene3D" id="1.10.10.10">
    <property type="entry name" value="Winged helix-like DNA-binding domain superfamily/Winged helix DNA-binding domain"/>
    <property type="match status" value="1"/>
</dbReference>
<evidence type="ECO:0000313" key="5">
    <source>
        <dbReference type="EMBL" id="GAA4553252.1"/>
    </source>
</evidence>
<feature type="domain" description="HTH marR-type" evidence="4">
    <location>
        <begin position="27"/>
        <end position="160"/>
    </location>
</feature>
<protein>
    <submittedName>
        <fullName evidence="5">MarR family transcriptional regulator</fullName>
    </submittedName>
</protein>
<dbReference type="PANTHER" id="PTHR33164:SF43">
    <property type="entry name" value="HTH-TYPE TRANSCRIPTIONAL REPRESSOR YETL"/>
    <property type="match status" value="1"/>
</dbReference>
<dbReference type="InterPro" id="IPR000835">
    <property type="entry name" value="HTH_MarR-typ"/>
</dbReference>
<reference evidence="6" key="1">
    <citation type="journal article" date="2019" name="Int. J. Syst. Evol. Microbiol.">
        <title>The Global Catalogue of Microorganisms (GCM) 10K type strain sequencing project: providing services to taxonomists for standard genome sequencing and annotation.</title>
        <authorList>
            <consortium name="The Broad Institute Genomics Platform"/>
            <consortium name="The Broad Institute Genome Sequencing Center for Infectious Disease"/>
            <person name="Wu L."/>
            <person name="Ma J."/>
        </authorList>
    </citation>
    <scope>NUCLEOTIDE SEQUENCE [LARGE SCALE GENOMIC DNA]</scope>
    <source>
        <strain evidence="6">JCM 17906</strain>
    </source>
</reference>
<evidence type="ECO:0000313" key="6">
    <source>
        <dbReference type="Proteomes" id="UP001501598"/>
    </source>
</evidence>
<comment type="caution">
    <text evidence="5">The sequence shown here is derived from an EMBL/GenBank/DDBJ whole genome shotgun (WGS) entry which is preliminary data.</text>
</comment>
<accession>A0ABP8RYW8</accession>
<keyword evidence="6" id="KW-1185">Reference proteome</keyword>
<dbReference type="InterPro" id="IPR036388">
    <property type="entry name" value="WH-like_DNA-bd_sf"/>
</dbReference>
<dbReference type="Proteomes" id="UP001501598">
    <property type="component" value="Unassembled WGS sequence"/>
</dbReference>
<dbReference type="InterPro" id="IPR023187">
    <property type="entry name" value="Tscrpt_reg_MarR-type_CS"/>
</dbReference>
<organism evidence="5 6">
    <name type="scientific">Pseudonocardia xishanensis</name>
    <dbReference type="NCBI Taxonomy" id="630995"/>
    <lineage>
        <taxon>Bacteria</taxon>
        <taxon>Bacillati</taxon>
        <taxon>Actinomycetota</taxon>
        <taxon>Actinomycetes</taxon>
        <taxon>Pseudonocardiales</taxon>
        <taxon>Pseudonocardiaceae</taxon>
        <taxon>Pseudonocardia</taxon>
    </lineage>
</organism>
<keyword evidence="2" id="KW-0238">DNA-binding</keyword>
<evidence type="ECO:0000259" key="4">
    <source>
        <dbReference type="PROSITE" id="PS50995"/>
    </source>
</evidence>
<keyword evidence="3" id="KW-0804">Transcription</keyword>
<keyword evidence="1" id="KW-0805">Transcription regulation</keyword>
<dbReference type="SMART" id="SM00347">
    <property type="entry name" value="HTH_MARR"/>
    <property type="match status" value="1"/>
</dbReference>
<evidence type="ECO:0000256" key="1">
    <source>
        <dbReference type="ARBA" id="ARBA00023015"/>
    </source>
</evidence>
<evidence type="ECO:0000256" key="3">
    <source>
        <dbReference type="ARBA" id="ARBA00023163"/>
    </source>
</evidence>
<evidence type="ECO:0000256" key="2">
    <source>
        <dbReference type="ARBA" id="ARBA00023125"/>
    </source>
</evidence>
<dbReference type="InterPro" id="IPR036390">
    <property type="entry name" value="WH_DNA-bd_sf"/>
</dbReference>
<gene>
    <name evidence="5" type="ORF">GCM10023175_48730</name>
</gene>
<dbReference type="InterPro" id="IPR039422">
    <property type="entry name" value="MarR/SlyA-like"/>
</dbReference>
<dbReference type="PANTHER" id="PTHR33164">
    <property type="entry name" value="TRANSCRIPTIONAL REGULATOR, MARR FAMILY"/>
    <property type="match status" value="1"/>
</dbReference>
<name>A0ABP8RYW8_9PSEU</name>
<proteinExistence type="predicted"/>
<dbReference type="PROSITE" id="PS50995">
    <property type="entry name" value="HTH_MARR_2"/>
    <property type="match status" value="1"/>
</dbReference>
<dbReference type="PROSITE" id="PS01117">
    <property type="entry name" value="HTH_MARR_1"/>
    <property type="match status" value="1"/>
</dbReference>
<dbReference type="SUPFAM" id="SSF46785">
    <property type="entry name" value="Winged helix' DNA-binding domain"/>
    <property type="match status" value="1"/>
</dbReference>
<dbReference type="EMBL" id="BAABGT010000075">
    <property type="protein sequence ID" value="GAA4553252.1"/>
    <property type="molecule type" value="Genomic_DNA"/>
</dbReference>
<sequence>MSEDLLSFASPAIDETARRLPGTDTSAMALVLLLTRVASGLTYDLESTVHRPAGWSWSAWRLLFTLWISGPVESRRAAELSGMSRAAVSSLANTLVGAGLLERAAGEGDGRSVVLSLSERGSAAVAETFRAHNAREAQWAGLLDPAELATLTTLLGRLADAAHAADWIKRR</sequence>
<dbReference type="Pfam" id="PF12802">
    <property type="entry name" value="MarR_2"/>
    <property type="match status" value="1"/>
</dbReference>
<dbReference type="RefSeq" id="WP_345422992.1">
    <property type="nucleotide sequence ID" value="NZ_BAABGT010000075.1"/>
</dbReference>